<dbReference type="EMBL" id="KQ086068">
    <property type="protein sequence ID" value="KLO09055.1"/>
    <property type="molecule type" value="Genomic_DNA"/>
</dbReference>
<reference evidence="1 2" key="1">
    <citation type="submission" date="2015-04" db="EMBL/GenBank/DDBJ databases">
        <title>Complete genome sequence of Schizopora paradoxa KUC8140, a cosmopolitan wood degrader in East Asia.</title>
        <authorList>
            <consortium name="DOE Joint Genome Institute"/>
            <person name="Min B."/>
            <person name="Park H."/>
            <person name="Jang Y."/>
            <person name="Kim J.-J."/>
            <person name="Kim K.H."/>
            <person name="Pangilinan J."/>
            <person name="Lipzen A."/>
            <person name="Riley R."/>
            <person name="Grigoriev I.V."/>
            <person name="Spatafora J.W."/>
            <person name="Choi I.-G."/>
        </authorList>
    </citation>
    <scope>NUCLEOTIDE SEQUENCE [LARGE SCALE GENOMIC DNA]</scope>
    <source>
        <strain evidence="1 2">KUC8140</strain>
    </source>
</reference>
<name>A0A0H2RB13_9AGAM</name>
<organism evidence="1 2">
    <name type="scientific">Schizopora paradoxa</name>
    <dbReference type="NCBI Taxonomy" id="27342"/>
    <lineage>
        <taxon>Eukaryota</taxon>
        <taxon>Fungi</taxon>
        <taxon>Dikarya</taxon>
        <taxon>Basidiomycota</taxon>
        <taxon>Agaricomycotina</taxon>
        <taxon>Agaricomycetes</taxon>
        <taxon>Hymenochaetales</taxon>
        <taxon>Schizoporaceae</taxon>
        <taxon>Schizopora</taxon>
    </lineage>
</organism>
<feature type="non-terminal residue" evidence="1">
    <location>
        <position position="1"/>
    </location>
</feature>
<evidence type="ECO:0000313" key="2">
    <source>
        <dbReference type="Proteomes" id="UP000053477"/>
    </source>
</evidence>
<proteinExistence type="predicted"/>
<dbReference type="OrthoDB" id="3366674at2759"/>
<dbReference type="Proteomes" id="UP000053477">
    <property type="component" value="Unassembled WGS sequence"/>
</dbReference>
<dbReference type="STRING" id="27342.A0A0H2RB13"/>
<gene>
    <name evidence="1" type="ORF">SCHPADRAFT_815683</name>
</gene>
<dbReference type="PANTHER" id="PTHR46929:SF3">
    <property type="entry name" value="MYB_SANT-LIKE DOMAIN-CONTAINING PROTEIN"/>
    <property type="match status" value="1"/>
</dbReference>
<protein>
    <recommendedName>
        <fullName evidence="3">Myb/SANT-like domain-containing protein</fullName>
    </recommendedName>
</protein>
<dbReference type="PANTHER" id="PTHR46929">
    <property type="entry name" value="EXPRESSED PROTEIN"/>
    <property type="match status" value="1"/>
</dbReference>
<evidence type="ECO:0000313" key="1">
    <source>
        <dbReference type="EMBL" id="KLO09055.1"/>
    </source>
</evidence>
<accession>A0A0H2RB13</accession>
<evidence type="ECO:0008006" key="3">
    <source>
        <dbReference type="Google" id="ProtNLM"/>
    </source>
</evidence>
<feature type="non-terminal residue" evidence="1">
    <location>
        <position position="152"/>
    </location>
</feature>
<dbReference type="AlphaFoldDB" id="A0A0H2RB13"/>
<sequence>LVGELMVQRSLGNQSDSGWKTVTWKPCSAKLKTELGAEKTPDMCKEHWKTVRARFLFTQIVTYLKQLKANYLIVKILHTKSGAGVQWNGAKHIMEAPDDAWDDWIASDHRVEAWRKKPFPLYNEIGDLVDGTHATGELALSISETQRSDVAE</sequence>
<keyword evidence="2" id="KW-1185">Reference proteome</keyword>
<dbReference type="InParanoid" id="A0A0H2RB13"/>